<dbReference type="RefSeq" id="WP_047252212.1">
    <property type="nucleotide sequence ID" value="NZ_CP011545.1"/>
</dbReference>
<dbReference type="PANTHER" id="PTHR43685">
    <property type="entry name" value="GLYCOSYLTRANSFERASE"/>
    <property type="match status" value="1"/>
</dbReference>
<evidence type="ECO:0000313" key="6">
    <source>
        <dbReference type="Proteomes" id="UP000035540"/>
    </source>
</evidence>
<dbReference type="STRING" id="136857.CTEST_01390"/>
<organism evidence="5 6">
    <name type="scientific">Corynebacterium testudinoris</name>
    <dbReference type="NCBI Taxonomy" id="136857"/>
    <lineage>
        <taxon>Bacteria</taxon>
        <taxon>Bacillati</taxon>
        <taxon>Actinomycetota</taxon>
        <taxon>Actinomycetes</taxon>
        <taxon>Mycobacteriales</taxon>
        <taxon>Corynebacteriaceae</taxon>
        <taxon>Corynebacterium</taxon>
    </lineage>
</organism>
<protein>
    <submittedName>
        <fullName evidence="5">Glycosyl transferase</fullName>
        <ecNumber evidence="5">2.4.-.-</ecNumber>
    </submittedName>
</protein>
<dbReference type="InterPro" id="IPR029044">
    <property type="entry name" value="Nucleotide-diphossugar_trans"/>
</dbReference>
<evidence type="ECO:0000259" key="4">
    <source>
        <dbReference type="Pfam" id="PF00535"/>
    </source>
</evidence>
<comment type="similarity">
    <text evidence="1">Belongs to the glycosyltransferase 2 family.</text>
</comment>
<keyword evidence="2 5" id="KW-0328">Glycosyltransferase</keyword>
<keyword evidence="6" id="KW-1185">Reference proteome</keyword>
<evidence type="ECO:0000256" key="3">
    <source>
        <dbReference type="ARBA" id="ARBA00022679"/>
    </source>
</evidence>
<dbReference type="InterPro" id="IPR050834">
    <property type="entry name" value="Glycosyltransf_2"/>
</dbReference>
<keyword evidence="3 5" id="KW-0808">Transferase</keyword>
<evidence type="ECO:0000256" key="2">
    <source>
        <dbReference type="ARBA" id="ARBA00022676"/>
    </source>
</evidence>
<dbReference type="GO" id="GO:0016757">
    <property type="term" value="F:glycosyltransferase activity"/>
    <property type="evidence" value="ECO:0007669"/>
    <property type="project" value="UniProtKB-KW"/>
</dbReference>
<name>A0A0G3H7D5_9CORY</name>
<reference evidence="5 6" key="1">
    <citation type="journal article" date="2015" name="Genome Announc.">
        <title>Complete Genome Sequence of the Type Strain Corynebacterium testudinoris DSM 44614, Recovered from Necrotic Lesions in the Mouth of a Tortoise.</title>
        <authorList>
            <person name="Ruckert C."/>
            <person name="Kriete M."/>
            <person name="Jaenicke S."/>
            <person name="Winkler A."/>
            <person name="Tauch A."/>
        </authorList>
    </citation>
    <scope>NUCLEOTIDE SEQUENCE [LARGE SCALE GENOMIC DNA]</scope>
    <source>
        <strain evidence="5 6">DSM 44614</strain>
    </source>
</reference>
<sequence length="279" mass="30844">MPEVSVLLSVYRGSSPVELAAALDSLWAQTRPADEVVMVEDGPLTADLNEVLDSHGAAHPELRRVRLSTNSGLGKALQAGLNTLTSTYVARLDTDDIAAPERLDVQLAWLSEHPDVAVLGTAMREFDDDAWHSTGDLAAAATKTRALPETHDAIARYALLNSPVNHPSVMMKVADVKSAGGYRDVHHMEDYDLWARLLASGARFHNLTEPLTYFRTSAAQFERRTGKGMFAAEKQMQDNLVRYGLISRPRAVLNLIVRTAYRLLPTALLTRVYSRLFHR</sequence>
<dbReference type="OrthoDB" id="7665907at2"/>
<dbReference type="InterPro" id="IPR001173">
    <property type="entry name" value="Glyco_trans_2-like"/>
</dbReference>
<dbReference type="PANTHER" id="PTHR43685:SF5">
    <property type="entry name" value="GLYCOSYLTRANSFERASE EPSE-RELATED"/>
    <property type="match status" value="1"/>
</dbReference>
<accession>A0A0G3H7D5</accession>
<dbReference type="PATRIC" id="fig|136857.5.peg.272"/>
<dbReference type="EMBL" id="CP011545">
    <property type="protein sequence ID" value="AKK07738.1"/>
    <property type="molecule type" value="Genomic_DNA"/>
</dbReference>
<feature type="domain" description="Glycosyltransferase 2-like" evidence="4">
    <location>
        <begin position="5"/>
        <end position="135"/>
    </location>
</feature>
<dbReference type="Pfam" id="PF00535">
    <property type="entry name" value="Glycos_transf_2"/>
    <property type="match status" value="1"/>
</dbReference>
<proteinExistence type="inferred from homology"/>
<reference evidence="6" key="2">
    <citation type="submission" date="2015-05" db="EMBL/GenBank/DDBJ databases">
        <title>Complete genome sequence of Corynebacterium testudinoris DSM 44614, recovered from necrotic lesions in the mouth of a tortoise.</title>
        <authorList>
            <person name="Ruckert C."/>
            <person name="Albersmeier A."/>
            <person name="Winkler A."/>
            <person name="Tauch A."/>
        </authorList>
    </citation>
    <scope>NUCLEOTIDE SEQUENCE [LARGE SCALE GENOMIC DNA]</scope>
    <source>
        <strain evidence="6">DSM 44614</strain>
    </source>
</reference>
<dbReference type="Gene3D" id="3.90.550.10">
    <property type="entry name" value="Spore Coat Polysaccharide Biosynthesis Protein SpsA, Chain A"/>
    <property type="match status" value="1"/>
</dbReference>
<dbReference type="KEGG" id="cted:CTEST_01390"/>
<dbReference type="AlphaFoldDB" id="A0A0G3H7D5"/>
<dbReference type="SUPFAM" id="SSF53448">
    <property type="entry name" value="Nucleotide-diphospho-sugar transferases"/>
    <property type="match status" value="1"/>
</dbReference>
<dbReference type="Proteomes" id="UP000035540">
    <property type="component" value="Chromosome"/>
</dbReference>
<dbReference type="EC" id="2.4.-.-" evidence="5"/>
<gene>
    <name evidence="5" type="ORF">CTEST_01390</name>
</gene>
<evidence type="ECO:0000313" key="5">
    <source>
        <dbReference type="EMBL" id="AKK07738.1"/>
    </source>
</evidence>
<evidence type="ECO:0000256" key="1">
    <source>
        <dbReference type="ARBA" id="ARBA00006739"/>
    </source>
</evidence>